<comment type="subcellular location">
    <subcellularLocation>
        <location evidence="1">Cell envelope</location>
    </subcellularLocation>
</comment>
<dbReference type="Gene3D" id="2.40.30.170">
    <property type="match status" value="1"/>
</dbReference>
<dbReference type="PANTHER" id="PTHR32347:SF23">
    <property type="entry name" value="BLL5650 PROTEIN"/>
    <property type="match status" value="1"/>
</dbReference>
<dbReference type="Gene3D" id="2.40.420.20">
    <property type="match status" value="1"/>
</dbReference>
<evidence type="ECO:0000256" key="2">
    <source>
        <dbReference type="ARBA" id="ARBA00023054"/>
    </source>
</evidence>
<dbReference type="GO" id="GO:0030313">
    <property type="term" value="C:cell envelope"/>
    <property type="evidence" value="ECO:0007669"/>
    <property type="project" value="UniProtKB-SubCell"/>
</dbReference>
<dbReference type="STRING" id="1817867.A3F83_00245"/>
<comment type="caution">
    <text evidence="5">The sequence shown here is derived from an EMBL/GenBank/DDBJ whole genome shotgun (WGS) entry which is preliminary data.</text>
</comment>
<proteinExistence type="predicted"/>
<organism evidence="5 6">
    <name type="scientific">Candidatus Glassbacteria bacterium RIFCSPLOWO2_12_FULL_58_11</name>
    <dbReference type="NCBI Taxonomy" id="1817867"/>
    <lineage>
        <taxon>Bacteria</taxon>
        <taxon>Candidatus Glassiibacteriota</taxon>
    </lineage>
</organism>
<dbReference type="InterPro" id="IPR058649">
    <property type="entry name" value="CzcB_C"/>
</dbReference>
<reference evidence="5 6" key="1">
    <citation type="journal article" date="2016" name="Nat. Commun.">
        <title>Thousands of microbial genomes shed light on interconnected biogeochemical processes in an aquifer system.</title>
        <authorList>
            <person name="Anantharaman K."/>
            <person name="Brown C.T."/>
            <person name="Hug L.A."/>
            <person name="Sharon I."/>
            <person name="Castelle C.J."/>
            <person name="Probst A.J."/>
            <person name="Thomas B.C."/>
            <person name="Singh A."/>
            <person name="Wilkins M.J."/>
            <person name="Karaoz U."/>
            <person name="Brodie E.L."/>
            <person name="Williams K.H."/>
            <person name="Hubbard S.S."/>
            <person name="Banfield J.F."/>
        </authorList>
    </citation>
    <scope>NUCLEOTIDE SEQUENCE [LARGE SCALE GENOMIC DNA]</scope>
</reference>
<dbReference type="PANTHER" id="PTHR32347">
    <property type="entry name" value="EFFLUX SYSTEM COMPONENT YKNX-RELATED"/>
    <property type="match status" value="1"/>
</dbReference>
<keyword evidence="2 3" id="KW-0175">Coiled coil</keyword>
<feature type="coiled-coil region" evidence="3">
    <location>
        <begin position="167"/>
        <end position="197"/>
    </location>
</feature>
<evidence type="ECO:0000313" key="5">
    <source>
        <dbReference type="EMBL" id="OGG02887.1"/>
    </source>
</evidence>
<evidence type="ECO:0000256" key="1">
    <source>
        <dbReference type="ARBA" id="ARBA00004196"/>
    </source>
</evidence>
<dbReference type="Pfam" id="PF25975">
    <property type="entry name" value="CzcB_C"/>
    <property type="match status" value="1"/>
</dbReference>
<evidence type="ECO:0000313" key="6">
    <source>
        <dbReference type="Proteomes" id="UP000179129"/>
    </source>
</evidence>
<dbReference type="Proteomes" id="UP000179129">
    <property type="component" value="Unassembled WGS sequence"/>
</dbReference>
<gene>
    <name evidence="5" type="ORF">A3F83_00245</name>
</gene>
<evidence type="ECO:0000256" key="3">
    <source>
        <dbReference type="SAM" id="Coils"/>
    </source>
</evidence>
<dbReference type="AlphaFoldDB" id="A0A1F5YSD8"/>
<protein>
    <recommendedName>
        <fullName evidence="4">CzcB-like C-terminal circularly permuted SH3-like domain-containing protein</fullName>
    </recommendedName>
</protein>
<name>A0A1F5YSD8_9BACT</name>
<evidence type="ECO:0000259" key="4">
    <source>
        <dbReference type="Pfam" id="PF25975"/>
    </source>
</evidence>
<sequence>MSCSASNSASSPITCNAVQRDFEITVQAEGEIEAQKSHLLSAPRIVGGPKPKVSYLPPEGTFVKKETVVVEFSSDKSRADHTDALRILEMAKSDARATEVEQARQRSLLESQIESADASAASARLQLARLQFVAAREREIRELEIAQSDITAEKTRKKLTLLEAVQKEESRQKMIEVKQAENKLNNAQLNLDKLVLRAPVDGYVLYETNWETEEKVRVGDDLYSGNPVVKIPDMSVLQVKLQLSETAVQKLSKDQPAEIIVSSSGNLRLPGHVLQVAKVAKPVSKGSEVKFVEVIVTIDSLAGSLVPGLSTSCWIRTDSVSQAVVIPLDAVFDKDSTHIVYLRRGAHFEPREIVLGAKDDNYSVVDSGLVGGEELALSQPGQSLLK</sequence>
<dbReference type="EMBL" id="MFIX01000167">
    <property type="protein sequence ID" value="OGG02887.1"/>
    <property type="molecule type" value="Genomic_DNA"/>
</dbReference>
<dbReference type="InterPro" id="IPR050465">
    <property type="entry name" value="UPF0194_transport"/>
</dbReference>
<accession>A0A1F5YSD8</accession>
<feature type="domain" description="CzcB-like C-terminal circularly permuted SH3-like" evidence="4">
    <location>
        <begin position="324"/>
        <end position="377"/>
    </location>
</feature>